<name>A0A6M3KPH1_9ZZZZ</name>
<proteinExistence type="predicted"/>
<sequence>MATYKVKYLDKNSGKEHEMLFGDSYKSWKMQRAEYEGYFPELKRVEVLKSNSEWKGWGGLKWCEVSSFQKELNREGCQTKDPDNPNPRQFKNFIFKSLKTAQEKKLTEGIG</sequence>
<evidence type="ECO:0000313" key="1">
    <source>
        <dbReference type="EMBL" id="QJA64930.1"/>
    </source>
</evidence>
<accession>A0A6M3KPH1</accession>
<evidence type="ECO:0000313" key="2">
    <source>
        <dbReference type="EMBL" id="QJA83712.1"/>
    </source>
</evidence>
<dbReference type="EMBL" id="MT141529">
    <property type="protein sequence ID" value="QJA64930.1"/>
    <property type="molecule type" value="Genomic_DNA"/>
</dbReference>
<gene>
    <name evidence="2" type="ORF">MM415A00259_0037</name>
    <name evidence="1" type="ORF">MM415B00452_0031</name>
</gene>
<dbReference type="AlphaFoldDB" id="A0A6M3KPH1"/>
<protein>
    <submittedName>
        <fullName evidence="2">Uncharacterized protein</fullName>
    </submittedName>
</protein>
<reference evidence="2" key="1">
    <citation type="submission" date="2020-03" db="EMBL/GenBank/DDBJ databases">
        <title>The deep terrestrial virosphere.</title>
        <authorList>
            <person name="Holmfeldt K."/>
            <person name="Nilsson E."/>
            <person name="Simone D."/>
            <person name="Lopez-Fernandez M."/>
            <person name="Wu X."/>
            <person name="de Brujin I."/>
            <person name="Lundin D."/>
            <person name="Andersson A."/>
            <person name="Bertilsson S."/>
            <person name="Dopson M."/>
        </authorList>
    </citation>
    <scope>NUCLEOTIDE SEQUENCE</scope>
    <source>
        <strain evidence="2">MM415A00259</strain>
        <strain evidence="1">MM415B00452</strain>
    </source>
</reference>
<dbReference type="EMBL" id="MT142516">
    <property type="protein sequence ID" value="QJA83712.1"/>
    <property type="molecule type" value="Genomic_DNA"/>
</dbReference>
<organism evidence="2">
    <name type="scientific">viral metagenome</name>
    <dbReference type="NCBI Taxonomy" id="1070528"/>
    <lineage>
        <taxon>unclassified sequences</taxon>
        <taxon>metagenomes</taxon>
        <taxon>organismal metagenomes</taxon>
    </lineage>
</organism>